<reference evidence="8 9" key="1">
    <citation type="journal article" date="2016" name="Nat. Commun.">
        <title>Thousands of microbial genomes shed light on interconnected biogeochemical processes in an aquifer system.</title>
        <authorList>
            <person name="Anantharaman K."/>
            <person name="Brown C.T."/>
            <person name="Hug L.A."/>
            <person name="Sharon I."/>
            <person name="Castelle C.J."/>
            <person name="Probst A.J."/>
            <person name="Thomas B.C."/>
            <person name="Singh A."/>
            <person name="Wilkins M.J."/>
            <person name="Karaoz U."/>
            <person name="Brodie E.L."/>
            <person name="Williams K.H."/>
            <person name="Hubbard S.S."/>
            <person name="Banfield J.F."/>
        </authorList>
    </citation>
    <scope>NUCLEOTIDE SEQUENCE [LARGE SCALE GENOMIC DNA]</scope>
</reference>
<feature type="transmembrane region" description="Helical" evidence="6">
    <location>
        <begin position="47"/>
        <end position="70"/>
    </location>
</feature>
<feature type="transmembrane region" description="Helical" evidence="6">
    <location>
        <begin position="163"/>
        <end position="191"/>
    </location>
</feature>
<feature type="domain" description="Cytochrome C biogenesis protein transmembrane" evidence="7">
    <location>
        <begin position="10"/>
        <end position="222"/>
    </location>
</feature>
<proteinExistence type="inferred from homology"/>
<dbReference type="Proteomes" id="UP000177629">
    <property type="component" value="Unassembled WGS sequence"/>
</dbReference>
<feature type="transmembrane region" description="Helical" evidence="6">
    <location>
        <begin position="211"/>
        <end position="232"/>
    </location>
</feature>
<evidence type="ECO:0000256" key="2">
    <source>
        <dbReference type="ARBA" id="ARBA00006143"/>
    </source>
</evidence>
<accession>A0A1G2PGV4</accession>
<evidence type="ECO:0000256" key="1">
    <source>
        <dbReference type="ARBA" id="ARBA00004141"/>
    </source>
</evidence>
<dbReference type="PANTHER" id="PTHR31272">
    <property type="entry name" value="CYTOCHROME C-TYPE BIOGENESIS PROTEIN HI_1454-RELATED"/>
    <property type="match status" value="1"/>
</dbReference>
<keyword evidence="5 6" id="KW-0472">Membrane</keyword>
<comment type="caution">
    <text evidence="8">The sequence shown here is derived from an EMBL/GenBank/DDBJ whole genome shotgun (WGS) entry which is preliminary data.</text>
</comment>
<comment type="subcellular location">
    <subcellularLocation>
        <location evidence="1">Membrane</location>
        <topology evidence="1">Multi-pass membrane protein</topology>
    </subcellularLocation>
</comment>
<organism evidence="8 9">
    <name type="scientific">Candidatus Terrybacteria bacterium RIFCSPHIGHO2_01_FULL_48_17</name>
    <dbReference type="NCBI Taxonomy" id="1802362"/>
    <lineage>
        <taxon>Bacteria</taxon>
        <taxon>Candidatus Terryibacteriota</taxon>
    </lineage>
</organism>
<dbReference type="STRING" id="1802362.A2806_03180"/>
<gene>
    <name evidence="8" type="ORF">A2806_03180</name>
</gene>
<feature type="transmembrane region" description="Helical" evidence="6">
    <location>
        <begin position="82"/>
        <end position="103"/>
    </location>
</feature>
<feature type="transmembrane region" description="Helical" evidence="6">
    <location>
        <begin position="124"/>
        <end position="143"/>
    </location>
</feature>
<evidence type="ECO:0000259" key="7">
    <source>
        <dbReference type="Pfam" id="PF02683"/>
    </source>
</evidence>
<keyword evidence="4 6" id="KW-1133">Transmembrane helix</keyword>
<name>A0A1G2PGV4_9BACT</name>
<dbReference type="GO" id="GO:0016020">
    <property type="term" value="C:membrane"/>
    <property type="evidence" value="ECO:0007669"/>
    <property type="project" value="UniProtKB-SubCell"/>
</dbReference>
<evidence type="ECO:0000256" key="4">
    <source>
        <dbReference type="ARBA" id="ARBA00022989"/>
    </source>
</evidence>
<evidence type="ECO:0000256" key="6">
    <source>
        <dbReference type="SAM" id="Phobius"/>
    </source>
</evidence>
<dbReference type="AlphaFoldDB" id="A0A1G2PGV4"/>
<dbReference type="PANTHER" id="PTHR31272:SF9">
    <property type="entry name" value="BLL1027 PROTEIN"/>
    <property type="match status" value="1"/>
</dbReference>
<evidence type="ECO:0000313" key="8">
    <source>
        <dbReference type="EMBL" id="OHA47576.1"/>
    </source>
</evidence>
<dbReference type="InterPro" id="IPR003834">
    <property type="entry name" value="Cyt_c_assmbl_TM_dom"/>
</dbReference>
<evidence type="ECO:0000256" key="5">
    <source>
        <dbReference type="ARBA" id="ARBA00023136"/>
    </source>
</evidence>
<feature type="transmembrane region" description="Helical" evidence="6">
    <location>
        <begin position="20"/>
        <end position="40"/>
    </location>
</feature>
<evidence type="ECO:0000313" key="9">
    <source>
        <dbReference type="Proteomes" id="UP000177629"/>
    </source>
</evidence>
<evidence type="ECO:0000256" key="3">
    <source>
        <dbReference type="ARBA" id="ARBA00022692"/>
    </source>
</evidence>
<dbReference type="Pfam" id="PF02683">
    <property type="entry name" value="DsbD_TM"/>
    <property type="match status" value="1"/>
</dbReference>
<protein>
    <recommendedName>
        <fullName evidence="7">Cytochrome C biogenesis protein transmembrane domain-containing protein</fullName>
    </recommendedName>
</protein>
<sequence length="235" mass="25333">MIEVHLPTLITVLTTAAIDSINPCAIGVLILMISVVLSGGHSLKRMLVLGTFYISAVALTYLIAGLGLIYFLTTIPLAITEYISIGVGSLVILAGLLEIKDYFWYGRGFSLTIPPYFAKKLHNLASNTTIVGVTVLGMFVAGVELPCTGAPYLAILTILSQNFNAGAFLLLVFYNIIFVMPLVAILLLVAFGKKLQEVKQWKQESRGGMRLMIGLLLVALGWLLILIANGTVNFG</sequence>
<dbReference type="GO" id="GO:0017004">
    <property type="term" value="P:cytochrome complex assembly"/>
    <property type="evidence" value="ECO:0007669"/>
    <property type="project" value="InterPro"/>
</dbReference>
<dbReference type="InterPro" id="IPR051790">
    <property type="entry name" value="Cytochrome_c-biogenesis_DsbD"/>
</dbReference>
<keyword evidence="3 6" id="KW-0812">Transmembrane</keyword>
<dbReference type="EMBL" id="MHSS01000016">
    <property type="protein sequence ID" value="OHA47576.1"/>
    <property type="molecule type" value="Genomic_DNA"/>
</dbReference>
<comment type="similarity">
    <text evidence="2">Belongs to the DsbD family.</text>
</comment>